<evidence type="ECO:0000256" key="1">
    <source>
        <dbReference type="ARBA" id="ARBA00022833"/>
    </source>
</evidence>
<evidence type="ECO:0000313" key="3">
    <source>
        <dbReference type="Proteomes" id="UP001501295"/>
    </source>
</evidence>
<dbReference type="Gene3D" id="3.40.50.10320">
    <property type="entry name" value="LmbE-like"/>
    <property type="match status" value="1"/>
</dbReference>
<dbReference type="EMBL" id="BAABLM010000001">
    <property type="protein sequence ID" value="GAA4664735.1"/>
    <property type="molecule type" value="Genomic_DNA"/>
</dbReference>
<dbReference type="PANTHER" id="PTHR12993">
    <property type="entry name" value="N-ACETYLGLUCOSAMINYL-PHOSPHATIDYLINOSITOL DE-N-ACETYLASE-RELATED"/>
    <property type="match status" value="1"/>
</dbReference>
<dbReference type="PANTHER" id="PTHR12993:SF11">
    <property type="entry name" value="N-ACETYLGLUCOSAMINYL-PHOSPHATIDYLINOSITOL DE-N-ACETYLASE"/>
    <property type="match status" value="1"/>
</dbReference>
<dbReference type="Pfam" id="PF02585">
    <property type="entry name" value="PIG-L"/>
    <property type="match status" value="1"/>
</dbReference>
<sequence>MVSFDARDPGTANATWLSDPRLHALPRLDLAGVTDLVVLSAHPDDETLGAGGTIALARSQGIPVTIVVVTDGAASEAGRDDLAAIRAAEMREAAGMLGAGPPRLLGFPDGGVREAVPEVTRAVDEVLSGHPTALVLAPWRGDGHRDHRIVGEIAAALAEGLGLVLWEYPVWMWHWGSPAHPDVPWDRLRGMPLVAYARGAKGRALGAFESQVSARSGESGGGAEPPVLHERFLANFDRAAEVFVVG</sequence>
<keyword evidence="3" id="KW-1185">Reference proteome</keyword>
<name>A0ABP8VJC0_9MICO</name>
<gene>
    <name evidence="2" type="ORF">GCM10025780_02160</name>
</gene>
<dbReference type="Proteomes" id="UP001501295">
    <property type="component" value="Unassembled WGS sequence"/>
</dbReference>
<dbReference type="InterPro" id="IPR003737">
    <property type="entry name" value="GlcNAc_PI_deacetylase-related"/>
</dbReference>
<dbReference type="InterPro" id="IPR024078">
    <property type="entry name" value="LmbE-like_dom_sf"/>
</dbReference>
<accession>A0ABP8VJC0</accession>
<comment type="caution">
    <text evidence="2">The sequence shown here is derived from an EMBL/GenBank/DDBJ whole genome shotgun (WGS) entry which is preliminary data.</text>
</comment>
<protein>
    <submittedName>
        <fullName evidence="2">PIG-L family deacetylase</fullName>
    </submittedName>
</protein>
<keyword evidence="1" id="KW-0862">Zinc</keyword>
<reference evidence="3" key="1">
    <citation type="journal article" date="2019" name="Int. J. Syst. Evol. Microbiol.">
        <title>The Global Catalogue of Microorganisms (GCM) 10K type strain sequencing project: providing services to taxonomists for standard genome sequencing and annotation.</title>
        <authorList>
            <consortium name="The Broad Institute Genomics Platform"/>
            <consortium name="The Broad Institute Genome Sequencing Center for Infectious Disease"/>
            <person name="Wu L."/>
            <person name="Ma J."/>
        </authorList>
    </citation>
    <scope>NUCLEOTIDE SEQUENCE [LARGE SCALE GENOMIC DNA]</scope>
    <source>
        <strain evidence="3">JCM 18956</strain>
    </source>
</reference>
<evidence type="ECO:0000313" key="2">
    <source>
        <dbReference type="EMBL" id="GAA4664735.1"/>
    </source>
</evidence>
<organism evidence="2 3">
    <name type="scientific">Frondihabitans cladoniiphilus</name>
    <dbReference type="NCBI Taxonomy" id="715785"/>
    <lineage>
        <taxon>Bacteria</taxon>
        <taxon>Bacillati</taxon>
        <taxon>Actinomycetota</taxon>
        <taxon>Actinomycetes</taxon>
        <taxon>Micrococcales</taxon>
        <taxon>Microbacteriaceae</taxon>
        <taxon>Frondihabitans</taxon>
    </lineage>
</organism>
<dbReference type="SUPFAM" id="SSF102588">
    <property type="entry name" value="LmbE-like"/>
    <property type="match status" value="1"/>
</dbReference>
<proteinExistence type="predicted"/>